<dbReference type="Proteomes" id="UP000242457">
    <property type="component" value="Unassembled WGS sequence"/>
</dbReference>
<organism evidence="1 2">
    <name type="scientific">Apis cerana cerana</name>
    <name type="common">Oriental honeybee</name>
    <dbReference type="NCBI Taxonomy" id="94128"/>
    <lineage>
        <taxon>Eukaryota</taxon>
        <taxon>Metazoa</taxon>
        <taxon>Ecdysozoa</taxon>
        <taxon>Arthropoda</taxon>
        <taxon>Hexapoda</taxon>
        <taxon>Insecta</taxon>
        <taxon>Pterygota</taxon>
        <taxon>Neoptera</taxon>
        <taxon>Endopterygota</taxon>
        <taxon>Hymenoptera</taxon>
        <taxon>Apocrita</taxon>
        <taxon>Aculeata</taxon>
        <taxon>Apoidea</taxon>
        <taxon>Anthophila</taxon>
        <taxon>Apidae</taxon>
        <taxon>Apis</taxon>
    </lineage>
</organism>
<gene>
    <name evidence="1" type="ORF">APICC_00116</name>
</gene>
<evidence type="ECO:0000313" key="2">
    <source>
        <dbReference type="Proteomes" id="UP000242457"/>
    </source>
</evidence>
<keyword evidence="2" id="KW-1185">Reference proteome</keyword>
<name>A0A2A3EQG6_APICC</name>
<protein>
    <submittedName>
        <fullName evidence="1">Uncharacterized protein</fullName>
    </submittedName>
</protein>
<evidence type="ECO:0000313" key="1">
    <source>
        <dbReference type="EMBL" id="PBC33978.1"/>
    </source>
</evidence>
<sequence>MDSITQRKPAAISTMVTYLLYFKLVGLVFPSGTVHDILGDPDGWLTWEFPSQVRRIKQTGEFLGFMELFGMLVEIRSTYSKSMQFSLEELYFVNDKLRKCKVKSSLDKRSYSQCGTTCKGLKRFGSQRKLRCANWFPCNFHILLFKLTNLILSQYVRRVMDGL</sequence>
<reference evidence="1 2" key="1">
    <citation type="submission" date="2014-07" db="EMBL/GenBank/DDBJ databases">
        <title>Genomic and transcriptomic analysis on Apis cerana provide comprehensive insights into honey bee biology.</title>
        <authorList>
            <person name="Diao Q."/>
            <person name="Sun L."/>
            <person name="Zheng H."/>
            <person name="Zheng H."/>
            <person name="Xu S."/>
            <person name="Wang S."/>
            <person name="Zeng Z."/>
            <person name="Hu F."/>
            <person name="Su S."/>
            <person name="Wu J."/>
        </authorList>
    </citation>
    <scope>NUCLEOTIDE SEQUENCE [LARGE SCALE GENOMIC DNA]</scope>
    <source>
        <tissue evidence="1">Pupae without intestine</tissue>
    </source>
</reference>
<proteinExistence type="predicted"/>
<accession>A0A2A3EQG6</accession>
<dbReference type="AlphaFoldDB" id="A0A2A3EQG6"/>
<dbReference type="EMBL" id="KZ288194">
    <property type="protein sequence ID" value="PBC33978.1"/>
    <property type="molecule type" value="Genomic_DNA"/>
</dbReference>